<dbReference type="EMBL" id="JBDFQZ010000004">
    <property type="protein sequence ID" value="KAK9733612.1"/>
    <property type="molecule type" value="Genomic_DNA"/>
</dbReference>
<evidence type="ECO:0000256" key="2">
    <source>
        <dbReference type="ARBA" id="ARBA00023125"/>
    </source>
</evidence>
<dbReference type="PANTHER" id="PTHR22952">
    <property type="entry name" value="CAMP-RESPONSE ELEMENT BINDING PROTEIN-RELATED"/>
    <property type="match status" value="1"/>
</dbReference>
<comment type="subcellular location">
    <subcellularLocation>
        <location evidence="1">Nucleus</location>
    </subcellularLocation>
</comment>
<evidence type="ECO:0000313" key="5">
    <source>
        <dbReference type="EMBL" id="KAK9733612.1"/>
    </source>
</evidence>
<protein>
    <submittedName>
        <fullName evidence="5">Uncharacterized protein</fullName>
    </submittedName>
</protein>
<organism evidence="5 6">
    <name type="scientific">Saponaria officinalis</name>
    <name type="common">Common soapwort</name>
    <name type="synonym">Lychnis saponaria</name>
    <dbReference type="NCBI Taxonomy" id="3572"/>
    <lineage>
        <taxon>Eukaryota</taxon>
        <taxon>Viridiplantae</taxon>
        <taxon>Streptophyta</taxon>
        <taxon>Embryophyta</taxon>
        <taxon>Tracheophyta</taxon>
        <taxon>Spermatophyta</taxon>
        <taxon>Magnoliopsida</taxon>
        <taxon>eudicotyledons</taxon>
        <taxon>Gunneridae</taxon>
        <taxon>Pentapetalae</taxon>
        <taxon>Caryophyllales</taxon>
        <taxon>Caryophyllaceae</taxon>
        <taxon>Caryophylleae</taxon>
        <taxon>Saponaria</taxon>
    </lineage>
</organism>
<evidence type="ECO:0000256" key="4">
    <source>
        <dbReference type="SAM" id="MobiDB-lite"/>
    </source>
</evidence>
<dbReference type="GO" id="GO:0045893">
    <property type="term" value="P:positive regulation of DNA-templated transcription"/>
    <property type="evidence" value="ECO:0007669"/>
    <property type="project" value="InterPro"/>
</dbReference>
<proteinExistence type="predicted"/>
<keyword evidence="6" id="KW-1185">Reference proteome</keyword>
<feature type="region of interest" description="Disordered" evidence="4">
    <location>
        <begin position="1"/>
        <end position="36"/>
    </location>
</feature>
<dbReference type="AlphaFoldDB" id="A0AAW1LIY1"/>
<evidence type="ECO:0000256" key="1">
    <source>
        <dbReference type="ARBA" id="ARBA00004123"/>
    </source>
</evidence>
<accession>A0AAW1LIY1</accession>
<dbReference type="GO" id="GO:0003700">
    <property type="term" value="F:DNA-binding transcription factor activity"/>
    <property type="evidence" value="ECO:0007669"/>
    <property type="project" value="InterPro"/>
</dbReference>
<evidence type="ECO:0000313" key="6">
    <source>
        <dbReference type="Proteomes" id="UP001443914"/>
    </source>
</evidence>
<dbReference type="GO" id="GO:0003677">
    <property type="term" value="F:DNA binding"/>
    <property type="evidence" value="ECO:0007669"/>
    <property type="project" value="UniProtKB-KW"/>
</dbReference>
<evidence type="ECO:0000256" key="3">
    <source>
        <dbReference type="ARBA" id="ARBA00023242"/>
    </source>
</evidence>
<sequence length="98" mass="10870">MMSQSEVNSSGMPSAVDNQKVRIDSSNNNGNHAFPNLGRQSSIYSLTLDEFQHTVCENGKNFGSMNMDEFLSSIWSAEENQGHHGNQPSSFNLVFLIE</sequence>
<dbReference type="InterPro" id="IPR043452">
    <property type="entry name" value="BZIP46-like"/>
</dbReference>
<name>A0AAW1LIY1_SAPOF</name>
<keyword evidence="2" id="KW-0238">DNA-binding</keyword>
<gene>
    <name evidence="5" type="ORF">RND81_04G078600</name>
</gene>
<comment type="caution">
    <text evidence="5">The sequence shown here is derived from an EMBL/GenBank/DDBJ whole genome shotgun (WGS) entry which is preliminary data.</text>
</comment>
<feature type="compositionally biased region" description="Polar residues" evidence="4">
    <location>
        <begin position="1"/>
        <end position="12"/>
    </location>
</feature>
<dbReference type="GO" id="GO:0005634">
    <property type="term" value="C:nucleus"/>
    <property type="evidence" value="ECO:0007669"/>
    <property type="project" value="UniProtKB-SubCell"/>
</dbReference>
<dbReference type="Proteomes" id="UP001443914">
    <property type="component" value="Unassembled WGS sequence"/>
</dbReference>
<dbReference type="PANTHER" id="PTHR22952:SF175">
    <property type="entry name" value="PROTEIN ABSCISIC ACID-INSENSITIVE 5"/>
    <property type="match status" value="1"/>
</dbReference>
<reference evidence="5" key="1">
    <citation type="submission" date="2024-03" db="EMBL/GenBank/DDBJ databases">
        <title>WGS assembly of Saponaria officinalis var. Norfolk2.</title>
        <authorList>
            <person name="Jenkins J."/>
            <person name="Shu S."/>
            <person name="Grimwood J."/>
            <person name="Barry K."/>
            <person name="Goodstein D."/>
            <person name="Schmutz J."/>
            <person name="Leebens-Mack J."/>
            <person name="Osbourn A."/>
        </authorList>
    </citation>
    <scope>NUCLEOTIDE SEQUENCE [LARGE SCALE GENOMIC DNA]</scope>
    <source>
        <strain evidence="5">JIC</strain>
    </source>
</reference>
<keyword evidence="3" id="KW-0539">Nucleus</keyword>